<evidence type="ECO:0000313" key="1">
    <source>
        <dbReference type="EMBL" id="KGO61701.1"/>
    </source>
</evidence>
<name>A0A0A2IX09_PENEN</name>
<sequence>MSVQGIQDKKGNNIIEGDFVYPRFRGGSHEGKVEAIIKDQASAQHEGVDRCPKVSRTSARQYFSSHHSIIIYVVLAVLDTPRNMCMLRVIYTDQHGLTTSTLQQP</sequence>
<dbReference type="PhylomeDB" id="A0A0A2IX09"/>
<accession>A0A0A2IX09</accession>
<keyword evidence="2" id="KW-1185">Reference proteome</keyword>
<reference evidence="1 2" key="1">
    <citation type="journal article" date="2015" name="Mol. Plant Microbe Interact.">
        <title>Genome, transcriptome, and functional analyses of Penicillium expansum provide new insights into secondary metabolism and pathogenicity.</title>
        <authorList>
            <person name="Ballester A.R."/>
            <person name="Marcet-Houben M."/>
            <person name="Levin E."/>
            <person name="Sela N."/>
            <person name="Selma-Lazaro C."/>
            <person name="Carmona L."/>
            <person name="Wisniewski M."/>
            <person name="Droby S."/>
            <person name="Gonzalez-Candelas L."/>
            <person name="Gabaldon T."/>
        </authorList>
    </citation>
    <scope>NUCLEOTIDE SEQUENCE [LARGE SCALE GENOMIC DNA]</scope>
    <source>
        <strain evidence="1 2">MD-8</strain>
    </source>
</reference>
<dbReference type="Gene3D" id="2.30.30.1060">
    <property type="match status" value="1"/>
</dbReference>
<evidence type="ECO:0000313" key="2">
    <source>
        <dbReference type="Proteomes" id="UP000030143"/>
    </source>
</evidence>
<gene>
    <name evidence="1" type="ORF">PEX2_016060</name>
</gene>
<dbReference type="Proteomes" id="UP000030143">
    <property type="component" value="Unassembled WGS sequence"/>
</dbReference>
<dbReference type="RefSeq" id="XP_016602399.1">
    <property type="nucleotide sequence ID" value="XM_016738882.1"/>
</dbReference>
<comment type="caution">
    <text evidence="1">The sequence shown here is derived from an EMBL/GenBank/DDBJ whole genome shotgun (WGS) entry which is preliminary data.</text>
</comment>
<dbReference type="OrthoDB" id="2138648at2759"/>
<dbReference type="HOGENOM" id="CLU_177181_1_0_1"/>
<proteinExistence type="predicted"/>
<protein>
    <submittedName>
        <fullName evidence="1">Uncharacterized protein</fullName>
    </submittedName>
</protein>
<dbReference type="GeneID" id="27674301"/>
<organism evidence="1 2">
    <name type="scientific">Penicillium expansum</name>
    <name type="common">Blue mold rot fungus</name>
    <dbReference type="NCBI Taxonomy" id="27334"/>
    <lineage>
        <taxon>Eukaryota</taxon>
        <taxon>Fungi</taxon>
        <taxon>Dikarya</taxon>
        <taxon>Ascomycota</taxon>
        <taxon>Pezizomycotina</taxon>
        <taxon>Eurotiomycetes</taxon>
        <taxon>Eurotiomycetidae</taxon>
        <taxon>Eurotiales</taxon>
        <taxon>Aspergillaceae</taxon>
        <taxon>Penicillium</taxon>
    </lineage>
</organism>
<dbReference type="EMBL" id="JQFZ01000029">
    <property type="protein sequence ID" value="KGO61701.1"/>
    <property type="molecule type" value="Genomic_DNA"/>
</dbReference>
<dbReference type="AlphaFoldDB" id="A0A0A2IX09"/>
<dbReference type="VEuPathDB" id="FungiDB:PEXP_086690"/>
<dbReference type="STRING" id="27334.A0A0A2IX09"/>